<dbReference type="PANTHER" id="PTHR43861">
    <property type="entry name" value="TRANS-ACONITATE 2-METHYLTRANSFERASE-RELATED"/>
    <property type="match status" value="1"/>
</dbReference>
<dbReference type="CDD" id="cd02440">
    <property type="entry name" value="AdoMet_MTases"/>
    <property type="match status" value="1"/>
</dbReference>
<dbReference type="Proteomes" id="UP000178448">
    <property type="component" value="Unassembled WGS sequence"/>
</dbReference>
<dbReference type="AlphaFoldDB" id="A0A1F5YVV9"/>
<dbReference type="Gene3D" id="3.40.50.150">
    <property type="entry name" value="Vaccinia Virus protein VP39"/>
    <property type="match status" value="1"/>
</dbReference>
<dbReference type="Pfam" id="PF13489">
    <property type="entry name" value="Methyltransf_23"/>
    <property type="match status" value="1"/>
</dbReference>
<dbReference type="STRING" id="1798374.A2Z33_03855"/>
<dbReference type="EMBL" id="MFJD01000004">
    <property type="protein sequence ID" value="OGG04256.1"/>
    <property type="molecule type" value="Genomic_DNA"/>
</dbReference>
<dbReference type="PANTHER" id="PTHR43861:SF6">
    <property type="entry name" value="METHYLTRANSFERASE TYPE 11"/>
    <property type="match status" value="1"/>
</dbReference>
<sequence>MEPYLTKNGYRIFRCGSCELRMTEFANHYEEFVRRFYQEGYFTGDPKYGAFTEYEKDKGNIIRNLSVILKHLKFYKPGGTLLDAGCAMGYMVEAALKAGYDAYGFDPSSYALSRADASVRKRLKEHTVKSAVYPKNRFDVVTLTDVFEHLHEPRADLVKLASLLKPGGLVVIATGNTDSLAARLFGWRWTFYIPPQHLYFYNKSNLTQVLEMSGLTPVHWFSVGKWLSFGYILHLAHVSSHVPGTDAVYRLAKRTGTDRIPLWVPLGDNIVVIARKIG</sequence>
<evidence type="ECO:0000313" key="2">
    <source>
        <dbReference type="Proteomes" id="UP000178448"/>
    </source>
</evidence>
<proteinExistence type="predicted"/>
<comment type="caution">
    <text evidence="1">The sequence shown here is derived from an EMBL/GenBank/DDBJ whole genome shotgun (WGS) entry which is preliminary data.</text>
</comment>
<dbReference type="SUPFAM" id="SSF53335">
    <property type="entry name" value="S-adenosyl-L-methionine-dependent methyltransferases"/>
    <property type="match status" value="1"/>
</dbReference>
<protein>
    <recommendedName>
        <fullName evidence="3">Methyltransferase type 11 domain-containing protein</fullName>
    </recommendedName>
</protein>
<name>A0A1F5YVV9_9BACT</name>
<evidence type="ECO:0008006" key="3">
    <source>
        <dbReference type="Google" id="ProtNLM"/>
    </source>
</evidence>
<gene>
    <name evidence="1" type="ORF">A2Z33_03855</name>
</gene>
<dbReference type="InterPro" id="IPR029063">
    <property type="entry name" value="SAM-dependent_MTases_sf"/>
</dbReference>
<accession>A0A1F5YVV9</accession>
<evidence type="ECO:0000313" key="1">
    <source>
        <dbReference type="EMBL" id="OGG04256.1"/>
    </source>
</evidence>
<reference evidence="1 2" key="1">
    <citation type="journal article" date="2016" name="Nat. Commun.">
        <title>Thousands of microbial genomes shed light on interconnected biogeochemical processes in an aquifer system.</title>
        <authorList>
            <person name="Anantharaman K."/>
            <person name="Brown C.T."/>
            <person name="Hug L.A."/>
            <person name="Sharon I."/>
            <person name="Castelle C.J."/>
            <person name="Probst A.J."/>
            <person name="Thomas B.C."/>
            <person name="Singh A."/>
            <person name="Wilkins M.J."/>
            <person name="Karaoz U."/>
            <person name="Brodie E.L."/>
            <person name="Williams K.H."/>
            <person name="Hubbard S.S."/>
            <person name="Banfield J.F."/>
        </authorList>
    </citation>
    <scope>NUCLEOTIDE SEQUENCE [LARGE SCALE GENOMIC DNA]</scope>
</reference>
<organism evidence="1 2">
    <name type="scientific">Candidatus Gottesmanbacteria bacterium RBG_16_52_11</name>
    <dbReference type="NCBI Taxonomy" id="1798374"/>
    <lineage>
        <taxon>Bacteria</taxon>
        <taxon>Candidatus Gottesmaniibacteriota</taxon>
    </lineage>
</organism>